<reference evidence="11" key="1">
    <citation type="submission" date="2022-12" db="EMBL/GenBank/DDBJ databases">
        <title>Draft genome assemblies for two species of Escallonia (Escalloniales).</title>
        <authorList>
            <person name="Chanderbali A."/>
            <person name="Dervinis C."/>
            <person name="Anghel I."/>
            <person name="Soltis D."/>
            <person name="Soltis P."/>
            <person name="Zapata F."/>
        </authorList>
    </citation>
    <scope>NUCLEOTIDE SEQUENCE</scope>
    <source>
        <strain evidence="11">UCBG64.0493</strain>
        <tissue evidence="11">Leaf</tissue>
    </source>
</reference>
<dbReference type="FunFam" id="2.60.40.150:FF:000323">
    <property type="entry name" value="C2 calcium/lipid-binding plant phosphoribosyltransferase family protein"/>
    <property type="match status" value="1"/>
</dbReference>
<dbReference type="GO" id="GO:0016020">
    <property type="term" value="C:membrane"/>
    <property type="evidence" value="ECO:0007669"/>
    <property type="project" value="UniProtKB-SubCell"/>
</dbReference>
<dbReference type="Pfam" id="PF00168">
    <property type="entry name" value="C2"/>
    <property type="match status" value="4"/>
</dbReference>
<dbReference type="SMART" id="SM00239">
    <property type="entry name" value="C2"/>
    <property type="match status" value="4"/>
</dbReference>
<feature type="transmembrane region" description="Helical" evidence="9">
    <location>
        <begin position="806"/>
        <end position="824"/>
    </location>
</feature>
<dbReference type="EMBL" id="JAVXUP010000389">
    <property type="protein sequence ID" value="KAK3029218.1"/>
    <property type="molecule type" value="Genomic_DNA"/>
</dbReference>
<comment type="function">
    <text evidence="8">May function as a signaling molecule by regulating the trafficking of other regulators.</text>
</comment>
<feature type="domain" description="C2" evidence="10">
    <location>
        <begin position="256"/>
        <end position="376"/>
    </location>
</feature>
<evidence type="ECO:0000256" key="2">
    <source>
        <dbReference type="ARBA" id="ARBA00007923"/>
    </source>
</evidence>
<feature type="domain" description="C2" evidence="10">
    <location>
        <begin position="1"/>
        <end position="108"/>
    </location>
</feature>
<keyword evidence="7 9" id="KW-0472">Membrane</keyword>
<dbReference type="PANTHER" id="PTHR31425">
    <property type="entry name" value="PHOSPHORIBOSYLANTHRANILATE TRANSFERASE ISOFORM 1"/>
    <property type="match status" value="1"/>
</dbReference>
<dbReference type="CDD" id="cd08379">
    <property type="entry name" value="C2D_MCTP_PRT_plant"/>
    <property type="match status" value="1"/>
</dbReference>
<evidence type="ECO:0000313" key="12">
    <source>
        <dbReference type="Proteomes" id="UP001188597"/>
    </source>
</evidence>
<feature type="domain" description="C2" evidence="10">
    <location>
        <begin position="416"/>
        <end position="540"/>
    </location>
</feature>
<dbReference type="FunFam" id="2.60.40.150:FF:000090">
    <property type="entry name" value="C2 domain-containing protein"/>
    <property type="match status" value="1"/>
</dbReference>
<dbReference type="InterPro" id="IPR013583">
    <property type="entry name" value="MCTP_C"/>
</dbReference>
<sequence>MNNLKLGVEVVGAHNLMPKDGQGSSNAFVELHFDHQKFRTTIKEKDLDPVWNESFYFNVSDPNNLPNLALDANVYSNNKSNQSKSFLGKVRITGTSFVPYSDAVVLHYPLEKRGIFSRVRGELGLKVFITDDPSIKSSNPLPAMESFLHANSQRTQAQSSMRQAPNFISDPFSNDKGGSRRTFHHLPNPNHHQQQPQFADAAIQQPVAYGAGEMRSEPQAPKIVRMYSDSSLQPAEYALKETSPFLGGGQIVGGRVIRADKPASTYDLVEPMHFLFVRVVKARELPTKDVTGSLDPYVEVRVGNYKGVTRHFQKTKDPEWNTVFAFSRERMQSSVLEVVVKDKDLVKDDSVGIVRFDLHEVPRRVPPDSPLAPEWYRLEDRKGEKRKGELMLAVWIGTQADEAYPDAWLSDAATAVDGSVPSANIRSKVYHSPRLWYVRVNVIEAQDLVLAENTRFPDIYVKAQIGNQVLKTKPVQTRTMNALWNEDLMFVAAEPFEDYLVLSVEDRVGPGKDENLGKVFIPLNSVERRADDRIVHSRWFSLQKPSSTDVEETKKDKFASRLHLRICLDGGYHVLDESTHYSSDLRPTAKQLWKPSIGVLELGILNADGLHPMKTRDGRGISDTYCVAKYGHKWIRTRTIIDSLNPKYNEQYTWEVYDPATVLTVSVFDNSLLGDKDSNGQKDMKIGKVRIRISTLETGRVYTHSYPLLVLHPSGVKKMGELHLAIRFSCTSTTNMMYIYSRPLLPKMHYVRPLTAMQLDMLRHQAVNIVAARLSRAEPPLRKEVVEYMTDADSHLWSMRRSKANFFRLMSVFNGLFAVIKWFGEVSMWKNPITTALVHVLFVMLVCFPELILPTVFLYMFLIGLWNYRYRPRSPPHMNTRLSYADAVHPDELDEEFDTFPTTRNPDLVRNRYDRLRSVAGRIQTVVGDIASQGERVQALLSWRDPRATVIFLIFCFMAAIVLYATPFQVLALAAGFYVMRHPRFRHRLPSAPLNFFRRLPARTDTMLIGPKDIQLTPVVLWQPQGLPNSSRGIDDVVRARRLKIMIRVATHGGVTLVDHLGPNTPPITEYSNEVQAPASVVEPSS</sequence>
<name>A0AA89B7F2_9ASTE</name>
<dbReference type="FunFam" id="2.60.40.150:FF:000128">
    <property type="entry name" value="C2 domain-containing protein"/>
    <property type="match status" value="1"/>
</dbReference>
<accession>A0AA89B7F2</accession>
<dbReference type="Proteomes" id="UP001188597">
    <property type="component" value="Unassembled WGS sequence"/>
</dbReference>
<dbReference type="FunFam" id="2.60.40.150:FF:000119">
    <property type="entry name" value="C2 domain-containing protein"/>
    <property type="match status" value="1"/>
</dbReference>
<evidence type="ECO:0000256" key="7">
    <source>
        <dbReference type="ARBA" id="ARBA00023136"/>
    </source>
</evidence>
<dbReference type="InterPro" id="IPR047258">
    <property type="entry name" value="C2C_MCTP_PRT_plant"/>
</dbReference>
<feature type="transmembrane region" description="Helical" evidence="9">
    <location>
        <begin position="950"/>
        <end position="979"/>
    </location>
</feature>
<evidence type="ECO:0000256" key="8">
    <source>
        <dbReference type="ARBA" id="ARBA00053146"/>
    </source>
</evidence>
<evidence type="ECO:0000259" key="10">
    <source>
        <dbReference type="PROSITE" id="PS50004"/>
    </source>
</evidence>
<keyword evidence="12" id="KW-1185">Reference proteome</keyword>
<evidence type="ECO:0000313" key="11">
    <source>
        <dbReference type="EMBL" id="KAK3029218.1"/>
    </source>
</evidence>
<keyword evidence="5" id="KW-0106">Calcium</keyword>
<comment type="subcellular location">
    <subcellularLocation>
        <location evidence="1">Membrane</location>
        <topology evidence="1">Multi-pass membrane protein</topology>
    </subcellularLocation>
</comment>
<dbReference type="InterPro" id="IPR047259">
    <property type="entry name" value="QUIRKY-like"/>
</dbReference>
<dbReference type="Gene3D" id="2.60.40.150">
    <property type="entry name" value="C2 domain"/>
    <property type="match status" value="4"/>
</dbReference>
<evidence type="ECO:0000256" key="6">
    <source>
        <dbReference type="ARBA" id="ARBA00022989"/>
    </source>
</evidence>
<protein>
    <recommendedName>
        <fullName evidence="10">C2 domain-containing protein</fullName>
    </recommendedName>
</protein>
<dbReference type="PANTHER" id="PTHR31425:SF32">
    <property type="entry name" value="MULTIPLE C2 DOMAIN AND TRANSMEMBRANE REGION PROTEIN 9"/>
    <property type="match status" value="1"/>
</dbReference>
<evidence type="ECO:0000256" key="5">
    <source>
        <dbReference type="ARBA" id="ARBA00022837"/>
    </source>
</evidence>
<dbReference type="InterPro" id="IPR035892">
    <property type="entry name" value="C2_domain_sf"/>
</dbReference>
<organism evidence="11 12">
    <name type="scientific">Escallonia herrerae</name>
    <dbReference type="NCBI Taxonomy" id="1293975"/>
    <lineage>
        <taxon>Eukaryota</taxon>
        <taxon>Viridiplantae</taxon>
        <taxon>Streptophyta</taxon>
        <taxon>Embryophyta</taxon>
        <taxon>Tracheophyta</taxon>
        <taxon>Spermatophyta</taxon>
        <taxon>Magnoliopsida</taxon>
        <taxon>eudicotyledons</taxon>
        <taxon>Gunneridae</taxon>
        <taxon>Pentapetalae</taxon>
        <taxon>asterids</taxon>
        <taxon>campanulids</taxon>
        <taxon>Escalloniales</taxon>
        <taxon>Escalloniaceae</taxon>
        <taxon>Escallonia</taxon>
    </lineage>
</organism>
<comment type="caution">
    <text evidence="11">The sequence shown here is derived from an EMBL/GenBank/DDBJ whole genome shotgun (WGS) entry which is preliminary data.</text>
</comment>
<evidence type="ECO:0000256" key="9">
    <source>
        <dbReference type="SAM" id="Phobius"/>
    </source>
</evidence>
<gene>
    <name evidence="11" type="ORF">RJ639_039298</name>
</gene>
<comment type="similarity">
    <text evidence="2">Belongs to the MCTP family.</text>
</comment>
<dbReference type="PROSITE" id="PS50004">
    <property type="entry name" value="C2"/>
    <property type="match status" value="4"/>
</dbReference>
<evidence type="ECO:0000256" key="1">
    <source>
        <dbReference type="ARBA" id="ARBA00004141"/>
    </source>
</evidence>
<dbReference type="AlphaFoldDB" id="A0AA89B7F2"/>
<keyword evidence="6 9" id="KW-1133">Transmembrane helix</keyword>
<dbReference type="CDD" id="cd04019">
    <property type="entry name" value="C2C_MCTP_PRT_plant"/>
    <property type="match status" value="1"/>
</dbReference>
<keyword evidence="4" id="KW-0677">Repeat</keyword>
<evidence type="ECO:0000256" key="4">
    <source>
        <dbReference type="ARBA" id="ARBA00022737"/>
    </source>
</evidence>
<dbReference type="Pfam" id="PF08372">
    <property type="entry name" value="PRT_C"/>
    <property type="match status" value="1"/>
</dbReference>
<feature type="domain" description="C2" evidence="10">
    <location>
        <begin position="581"/>
        <end position="706"/>
    </location>
</feature>
<proteinExistence type="inferred from homology"/>
<keyword evidence="3 9" id="KW-0812">Transmembrane</keyword>
<dbReference type="InterPro" id="IPR047255">
    <property type="entry name" value="C2D_MCTP_PRT_plant"/>
</dbReference>
<evidence type="ECO:0000256" key="3">
    <source>
        <dbReference type="ARBA" id="ARBA00022692"/>
    </source>
</evidence>
<dbReference type="SUPFAM" id="SSF49562">
    <property type="entry name" value="C2 domain (Calcium/lipid-binding domain, CaLB)"/>
    <property type="match status" value="4"/>
</dbReference>
<feature type="transmembrane region" description="Helical" evidence="9">
    <location>
        <begin position="836"/>
        <end position="866"/>
    </location>
</feature>
<dbReference type="CDD" id="cd04022">
    <property type="entry name" value="C2A_MCTP_PRT_plant"/>
    <property type="match status" value="1"/>
</dbReference>
<dbReference type="InterPro" id="IPR000008">
    <property type="entry name" value="C2_dom"/>
</dbReference>
<dbReference type="InterPro" id="IPR047257">
    <property type="entry name" value="C2B_MCTP_PRT_plant"/>
</dbReference>
<dbReference type="CDD" id="cd08378">
    <property type="entry name" value="C2B_MCTP_PRT_plant"/>
    <property type="match status" value="1"/>
</dbReference>